<keyword evidence="4" id="KW-1185">Reference proteome</keyword>
<dbReference type="Gene3D" id="1.10.10.10">
    <property type="entry name" value="Winged helix-like DNA-binding domain superfamily/Winged helix DNA-binding domain"/>
    <property type="match status" value="1"/>
</dbReference>
<feature type="domain" description="Transcription regulator PadR N-terminal" evidence="2">
    <location>
        <begin position="15"/>
        <end position="87"/>
    </location>
</feature>
<proteinExistence type="predicted"/>
<reference evidence="3" key="1">
    <citation type="submission" date="2023-03" db="EMBL/GenBank/DDBJ databases">
        <authorList>
            <person name="Steffen K."/>
            <person name="Cardenas P."/>
        </authorList>
    </citation>
    <scope>NUCLEOTIDE SEQUENCE</scope>
</reference>
<dbReference type="PANTHER" id="PTHR33169">
    <property type="entry name" value="PADR-FAMILY TRANSCRIPTIONAL REGULATOR"/>
    <property type="match status" value="1"/>
</dbReference>
<dbReference type="InterPro" id="IPR005149">
    <property type="entry name" value="Tscrpt_reg_PadR_N"/>
</dbReference>
<dbReference type="PANTHER" id="PTHR33169:SF14">
    <property type="entry name" value="TRANSCRIPTIONAL REGULATOR RV3488"/>
    <property type="match status" value="1"/>
</dbReference>
<evidence type="ECO:0000313" key="3">
    <source>
        <dbReference type="EMBL" id="CAI8018518.1"/>
    </source>
</evidence>
<comment type="caution">
    <text evidence="3">The sequence shown here is derived from an EMBL/GenBank/DDBJ whole genome shotgun (WGS) entry which is preliminary data.</text>
</comment>
<dbReference type="EMBL" id="CASHTH010001693">
    <property type="protein sequence ID" value="CAI8018518.1"/>
    <property type="molecule type" value="Genomic_DNA"/>
</dbReference>
<organism evidence="3 4">
    <name type="scientific">Geodia barretti</name>
    <name type="common">Barrett's horny sponge</name>
    <dbReference type="NCBI Taxonomy" id="519541"/>
    <lineage>
        <taxon>Eukaryota</taxon>
        <taxon>Metazoa</taxon>
        <taxon>Porifera</taxon>
        <taxon>Demospongiae</taxon>
        <taxon>Heteroscleromorpha</taxon>
        <taxon>Tetractinellida</taxon>
        <taxon>Astrophorina</taxon>
        <taxon>Geodiidae</taxon>
        <taxon>Geodia</taxon>
    </lineage>
</organism>
<dbReference type="Pfam" id="PF03551">
    <property type="entry name" value="PadR"/>
    <property type="match status" value="1"/>
</dbReference>
<dbReference type="Proteomes" id="UP001174909">
    <property type="component" value="Unassembled WGS sequence"/>
</dbReference>
<evidence type="ECO:0000313" key="4">
    <source>
        <dbReference type="Proteomes" id="UP001174909"/>
    </source>
</evidence>
<dbReference type="InterPro" id="IPR036390">
    <property type="entry name" value="WH_DNA-bd_sf"/>
</dbReference>
<protein>
    <submittedName>
        <fullName evidence="3">DNA-binding protein YwzG</fullName>
    </submittedName>
</protein>
<feature type="chain" id="PRO_5041406374" evidence="1">
    <location>
        <begin position="27"/>
        <end position="114"/>
    </location>
</feature>
<dbReference type="InterPro" id="IPR036388">
    <property type="entry name" value="WH-like_DNA-bd_sf"/>
</dbReference>
<evidence type="ECO:0000259" key="2">
    <source>
        <dbReference type="Pfam" id="PF03551"/>
    </source>
</evidence>
<gene>
    <name evidence="3" type="ORF">GBAR_LOCUS11236</name>
</gene>
<feature type="signal peptide" evidence="1">
    <location>
        <begin position="1"/>
        <end position="26"/>
    </location>
</feature>
<accession>A0AA35WEJ7</accession>
<evidence type="ECO:0000256" key="1">
    <source>
        <dbReference type="SAM" id="SignalP"/>
    </source>
</evidence>
<keyword evidence="3" id="KW-0238">DNA-binding</keyword>
<name>A0AA35WEJ7_GEOBA</name>
<sequence length="114" mass="13388">MSQQEMLKGNTETLLLSLLLLEPMYGYQIVKEINTRSSGYFDFKEGTLYPALHRMERDGLIEGRWQNTPGGMRRRYYYITLKGRFVLTDRQAEWQRFSRAMNSVIARSTVQPEG</sequence>
<dbReference type="GO" id="GO:0003677">
    <property type="term" value="F:DNA binding"/>
    <property type="evidence" value="ECO:0007669"/>
    <property type="project" value="UniProtKB-KW"/>
</dbReference>
<dbReference type="InterPro" id="IPR052509">
    <property type="entry name" value="Metal_resp_DNA-bind_regulator"/>
</dbReference>
<keyword evidence="1" id="KW-0732">Signal</keyword>
<dbReference type="AlphaFoldDB" id="A0AA35WEJ7"/>
<dbReference type="SUPFAM" id="SSF46785">
    <property type="entry name" value="Winged helix' DNA-binding domain"/>
    <property type="match status" value="1"/>
</dbReference>